<dbReference type="PANTHER" id="PTHR34203">
    <property type="entry name" value="METHYLTRANSFERASE, FKBM FAMILY PROTEIN"/>
    <property type="match status" value="1"/>
</dbReference>
<name>A0A6N4DYK1_9GAMM</name>
<comment type="caution">
    <text evidence="3">The sequence shown here is derived from an EMBL/GenBank/DDBJ whole genome shotgun (WGS) entry which is preliminary data.</text>
</comment>
<dbReference type="PANTHER" id="PTHR34203:SF15">
    <property type="entry name" value="SLL1173 PROTEIN"/>
    <property type="match status" value="1"/>
</dbReference>
<feature type="domain" description="Methyltransferase FkbM" evidence="1">
    <location>
        <begin position="184"/>
        <end position="326"/>
    </location>
</feature>
<dbReference type="SUPFAM" id="SSF53335">
    <property type="entry name" value="S-adenosyl-L-methionine-dependent methyltransferases"/>
    <property type="match status" value="1"/>
</dbReference>
<evidence type="ECO:0000259" key="2">
    <source>
        <dbReference type="Pfam" id="PF17836"/>
    </source>
</evidence>
<accession>A0A6N4DYK1</accession>
<reference evidence="3 4" key="1">
    <citation type="submission" date="2018-01" db="EMBL/GenBank/DDBJ databases">
        <title>Novel co-symbiosis in the lucinid bivalve Phacoides pectinatus.</title>
        <authorList>
            <person name="Lim S.J."/>
            <person name="Davis B.G."/>
            <person name="Gill D.E."/>
            <person name="Engel A.S."/>
            <person name="Anderson L.C."/>
            <person name="Campbell B.J."/>
        </authorList>
    </citation>
    <scope>NUCLEOTIDE SEQUENCE [LARGE SCALE GENOMIC DNA]</scope>
    <source>
        <strain evidence="3">N3_P5</strain>
    </source>
</reference>
<gene>
    <name evidence="3" type="ORF">C3L24_03760</name>
</gene>
<evidence type="ECO:0000313" key="3">
    <source>
        <dbReference type="EMBL" id="PUE04054.1"/>
    </source>
</evidence>
<dbReference type="EMBL" id="PQCO01000138">
    <property type="protein sequence ID" value="PUE04054.1"/>
    <property type="molecule type" value="Genomic_DNA"/>
</dbReference>
<organism evidence="3 4">
    <name type="scientific">Candidatus Sedimenticola endophacoides</name>
    <dbReference type="NCBI Taxonomy" id="2548426"/>
    <lineage>
        <taxon>Bacteria</taxon>
        <taxon>Pseudomonadati</taxon>
        <taxon>Pseudomonadota</taxon>
        <taxon>Gammaproteobacteria</taxon>
        <taxon>Chromatiales</taxon>
        <taxon>Sedimenticolaceae</taxon>
        <taxon>Sedimenticola</taxon>
    </lineage>
</organism>
<dbReference type="InterPro" id="IPR052514">
    <property type="entry name" value="SAM-dependent_MTase"/>
</dbReference>
<dbReference type="Pfam" id="PF05050">
    <property type="entry name" value="Methyltransf_21"/>
    <property type="match status" value="1"/>
</dbReference>
<protein>
    <submittedName>
        <fullName evidence="3">Uncharacterized protein</fullName>
    </submittedName>
</protein>
<dbReference type="Pfam" id="PF17836">
    <property type="entry name" value="PglD_N"/>
    <property type="match status" value="1"/>
</dbReference>
<dbReference type="AlphaFoldDB" id="A0A6N4DYK1"/>
<sequence>MNDEVAVYGAGAYGRVFARALEARGRRVALFIDQYAPERQRHGLPVLRAAEVEDRTMTVYLSVAQPPQGATGRSAIEAQLAAAGFTRVVGFEAALRAFPAILDGLLELGLLWMRGGPGHWLDYPMLRQVEALLSDCQSTGLLERVVRFRERPRVSSYISPDGRQAYFPDDIDLFRGIDALRMADCGGYDGDTLLQVARLAGNRLPGLEYVISFEPDPENYRRLAQAAGEARERWPRARFIASPLGVWSETTLLNFDAAGSSSSALSGQGATRVPVVALDAMLGGARPNYIKMDIEGAEGEALHGARRLIAGQAPVLAICLYHRPHDLWEIPLLVRRLQPAYRFYLRTHGHMCLDTVLYCVPER</sequence>
<dbReference type="InterPro" id="IPR041561">
    <property type="entry name" value="PglD_N"/>
</dbReference>
<dbReference type="InterPro" id="IPR029063">
    <property type="entry name" value="SAM-dependent_MTases_sf"/>
</dbReference>
<feature type="domain" description="PglD N-terminal" evidence="2">
    <location>
        <begin position="5"/>
        <end position="51"/>
    </location>
</feature>
<dbReference type="NCBIfam" id="TIGR01444">
    <property type="entry name" value="fkbM_fam"/>
    <property type="match status" value="1"/>
</dbReference>
<dbReference type="Gene3D" id="3.40.50.150">
    <property type="entry name" value="Vaccinia Virus protein VP39"/>
    <property type="match status" value="1"/>
</dbReference>
<proteinExistence type="predicted"/>
<evidence type="ECO:0000313" key="4">
    <source>
        <dbReference type="Proteomes" id="UP000250928"/>
    </source>
</evidence>
<dbReference type="InterPro" id="IPR006342">
    <property type="entry name" value="FkbM_mtfrase"/>
</dbReference>
<evidence type="ECO:0000259" key="1">
    <source>
        <dbReference type="Pfam" id="PF05050"/>
    </source>
</evidence>
<dbReference type="Proteomes" id="UP000250928">
    <property type="component" value="Unassembled WGS sequence"/>
</dbReference>